<dbReference type="AlphaFoldDB" id="A0A235F9S2"/>
<name>A0A235F9S2_9BACL</name>
<dbReference type="OrthoDB" id="2935070at2"/>
<keyword evidence="2" id="KW-1185">Reference proteome</keyword>
<proteinExistence type="predicted"/>
<accession>A0A235F9S2</accession>
<protein>
    <recommendedName>
        <fullName evidence="3">Type II secretion system protein</fullName>
    </recommendedName>
</protein>
<comment type="caution">
    <text evidence="1">The sequence shown here is derived from an EMBL/GenBank/DDBJ whole genome shotgun (WGS) entry which is preliminary data.</text>
</comment>
<sequence>MLKNDRGYLMMEAISSLLLLSCIAAAGLPALNLLYEEAETTRELRQSIEVLENVLLMEITEESEPVKLNGTEFIVERDTLSNGFTEVCVRFSGSNGREYKKCGLKHDGMKKG</sequence>
<dbReference type="RefSeq" id="WP_094251857.1">
    <property type="nucleotide sequence ID" value="NZ_JBHLXL010000001.1"/>
</dbReference>
<gene>
    <name evidence="1" type="ORF">CGZ90_07935</name>
</gene>
<evidence type="ECO:0000313" key="1">
    <source>
        <dbReference type="EMBL" id="OYD57824.1"/>
    </source>
</evidence>
<organism evidence="1 2">
    <name type="scientific">Fictibacillus aquaticus</name>
    <dbReference type="NCBI Taxonomy" id="2021314"/>
    <lineage>
        <taxon>Bacteria</taxon>
        <taxon>Bacillati</taxon>
        <taxon>Bacillota</taxon>
        <taxon>Bacilli</taxon>
        <taxon>Bacillales</taxon>
        <taxon>Fictibacillaceae</taxon>
        <taxon>Fictibacillus</taxon>
    </lineage>
</organism>
<reference evidence="1 2" key="1">
    <citation type="submission" date="2017-07" db="EMBL/GenBank/DDBJ databases">
        <title>Fictibacillus sp. nov. GDSW-R2A3 Genome sequencing and assembly.</title>
        <authorList>
            <person name="Mayilraj S."/>
        </authorList>
    </citation>
    <scope>NUCLEOTIDE SEQUENCE [LARGE SCALE GENOMIC DNA]</scope>
    <source>
        <strain evidence="1 2">GDSW-R2A3</strain>
    </source>
</reference>
<dbReference type="EMBL" id="NOII01000002">
    <property type="protein sequence ID" value="OYD57824.1"/>
    <property type="molecule type" value="Genomic_DNA"/>
</dbReference>
<dbReference type="Proteomes" id="UP000215059">
    <property type="component" value="Unassembled WGS sequence"/>
</dbReference>
<evidence type="ECO:0000313" key="2">
    <source>
        <dbReference type="Proteomes" id="UP000215059"/>
    </source>
</evidence>
<evidence type="ECO:0008006" key="3">
    <source>
        <dbReference type="Google" id="ProtNLM"/>
    </source>
</evidence>